<feature type="transmembrane region" description="Helical" evidence="6">
    <location>
        <begin position="439"/>
        <end position="458"/>
    </location>
</feature>
<feature type="compositionally biased region" description="Basic and acidic residues" evidence="5">
    <location>
        <begin position="573"/>
        <end position="588"/>
    </location>
</feature>
<organism evidence="7 8">
    <name type="scientific">Rhizoclosmatium globosum</name>
    <dbReference type="NCBI Taxonomy" id="329046"/>
    <lineage>
        <taxon>Eukaryota</taxon>
        <taxon>Fungi</taxon>
        <taxon>Fungi incertae sedis</taxon>
        <taxon>Chytridiomycota</taxon>
        <taxon>Chytridiomycota incertae sedis</taxon>
        <taxon>Chytridiomycetes</taxon>
        <taxon>Chytridiales</taxon>
        <taxon>Chytriomycetaceae</taxon>
        <taxon>Rhizoclosmatium</taxon>
    </lineage>
</organism>
<dbReference type="InterPro" id="IPR036259">
    <property type="entry name" value="MFS_trans_sf"/>
</dbReference>
<comment type="caution">
    <text evidence="7">The sequence shown here is derived from an EMBL/GenBank/DDBJ whole genome shotgun (WGS) entry which is preliminary data.</text>
</comment>
<dbReference type="PANTHER" id="PTHR21576:SF158">
    <property type="entry name" value="RIBOSOMAL RNA-PROCESSING PROTEIN 12-LIKE CONSERVED DOMAIN-CONTAINING PROTEIN"/>
    <property type="match status" value="1"/>
</dbReference>
<dbReference type="InterPro" id="IPR011701">
    <property type="entry name" value="MFS"/>
</dbReference>
<evidence type="ECO:0000256" key="6">
    <source>
        <dbReference type="SAM" id="Phobius"/>
    </source>
</evidence>
<evidence type="ECO:0000313" key="8">
    <source>
        <dbReference type="Proteomes" id="UP000193642"/>
    </source>
</evidence>
<feature type="transmembrane region" description="Helical" evidence="6">
    <location>
        <begin position="162"/>
        <end position="185"/>
    </location>
</feature>
<feature type="transmembrane region" description="Helical" evidence="6">
    <location>
        <begin position="111"/>
        <end position="130"/>
    </location>
</feature>
<dbReference type="Pfam" id="PF07690">
    <property type="entry name" value="MFS_1"/>
    <property type="match status" value="1"/>
</dbReference>
<evidence type="ECO:0000313" key="7">
    <source>
        <dbReference type="EMBL" id="ORY43735.1"/>
    </source>
</evidence>
<evidence type="ECO:0000256" key="5">
    <source>
        <dbReference type="SAM" id="MobiDB-lite"/>
    </source>
</evidence>
<feature type="region of interest" description="Disordered" evidence="5">
    <location>
        <begin position="571"/>
        <end position="594"/>
    </location>
</feature>
<proteinExistence type="predicted"/>
<gene>
    <name evidence="7" type="ORF">BCR33DRAFT_717388</name>
</gene>
<feature type="transmembrane region" description="Helical" evidence="6">
    <location>
        <begin position="52"/>
        <end position="72"/>
    </location>
</feature>
<dbReference type="Proteomes" id="UP000193642">
    <property type="component" value="Unassembled WGS sequence"/>
</dbReference>
<evidence type="ECO:0000256" key="4">
    <source>
        <dbReference type="ARBA" id="ARBA00023136"/>
    </source>
</evidence>
<keyword evidence="3 6" id="KW-1133">Transmembrane helix</keyword>
<protein>
    <submittedName>
        <fullName evidence="7">MFS general substrate transporter</fullName>
    </submittedName>
</protein>
<accession>A0A1Y2CBM8</accession>
<dbReference type="GO" id="GO:0022857">
    <property type="term" value="F:transmembrane transporter activity"/>
    <property type="evidence" value="ECO:0007669"/>
    <property type="project" value="InterPro"/>
</dbReference>
<evidence type="ECO:0000256" key="3">
    <source>
        <dbReference type="ARBA" id="ARBA00022989"/>
    </source>
</evidence>
<comment type="subcellular location">
    <subcellularLocation>
        <location evidence="1">Membrane</location>
        <topology evidence="1">Multi-pass membrane protein</topology>
    </subcellularLocation>
</comment>
<feature type="transmembrane region" description="Helical" evidence="6">
    <location>
        <begin position="137"/>
        <end position="156"/>
    </location>
</feature>
<feature type="transmembrane region" description="Helical" evidence="6">
    <location>
        <begin position="414"/>
        <end position="433"/>
    </location>
</feature>
<dbReference type="SUPFAM" id="SSF103473">
    <property type="entry name" value="MFS general substrate transporter"/>
    <property type="match status" value="1"/>
</dbReference>
<evidence type="ECO:0000256" key="2">
    <source>
        <dbReference type="ARBA" id="ARBA00022692"/>
    </source>
</evidence>
<dbReference type="OrthoDB" id="410267at2759"/>
<reference evidence="7 8" key="1">
    <citation type="submission" date="2016-07" db="EMBL/GenBank/DDBJ databases">
        <title>Pervasive Adenine N6-methylation of Active Genes in Fungi.</title>
        <authorList>
            <consortium name="DOE Joint Genome Institute"/>
            <person name="Mondo S.J."/>
            <person name="Dannebaum R.O."/>
            <person name="Kuo R.C."/>
            <person name="Labutti K."/>
            <person name="Haridas S."/>
            <person name="Kuo A."/>
            <person name="Salamov A."/>
            <person name="Ahrendt S.R."/>
            <person name="Lipzen A."/>
            <person name="Sullivan W."/>
            <person name="Andreopoulos W.B."/>
            <person name="Clum A."/>
            <person name="Lindquist E."/>
            <person name="Daum C."/>
            <person name="Ramamoorthy G.K."/>
            <person name="Gryganskyi A."/>
            <person name="Culley D."/>
            <person name="Magnuson J.K."/>
            <person name="James T.Y."/>
            <person name="O'Malley M.A."/>
            <person name="Stajich J.E."/>
            <person name="Spatafora J.W."/>
            <person name="Visel A."/>
            <person name="Grigoriev I.V."/>
        </authorList>
    </citation>
    <scope>NUCLEOTIDE SEQUENCE [LARGE SCALE GENOMIC DNA]</scope>
    <source>
        <strain evidence="7 8">JEL800</strain>
    </source>
</reference>
<feature type="transmembrane region" description="Helical" evidence="6">
    <location>
        <begin position="514"/>
        <end position="538"/>
    </location>
</feature>
<feature type="transmembrane region" description="Helical" evidence="6">
    <location>
        <begin position="470"/>
        <end position="494"/>
    </location>
</feature>
<keyword evidence="4 6" id="KW-0472">Membrane</keyword>
<keyword evidence="2 6" id="KW-0812">Transmembrane</keyword>
<feature type="transmembrane region" description="Helical" evidence="6">
    <location>
        <begin position="343"/>
        <end position="363"/>
    </location>
</feature>
<sequence length="594" mass="64245">MSTASAINAAKRWITVFTSCLSMTTAGSLFSFSVLTDGLKKQLSYTSSDLNTISGIGNSSLYLSFLFIGPIFDIFGAQWTMLFAVIFYGLGYLLMYLAYSGTISGSTGAMSTFYFIAGMGSTCAYMGTIVGKVVGTLLLFYGLSGTIYSQIFYGGYSNSTQGYFLFLTLSVSVVNFVCCFTTFNVPPPNKEEAKDKDMNEIDTKNRVQSDLEELTPIGKQGKAASNESLSSIPELLLVHHSIRRERSGSLKSDSLSTLKRMLGRSNDESITSGGRVSKVSRYTYGTRASQVSRATTKAKSMKSKKDGKESLYVASREGLSINNGDDGGERDLSPLEILKSPIFWLYAGLTYMSNFFLILEAALGSSVTDSGTLALKNTTHVTIMSVFQALGRVSFSLLLDFFASSPRIKVDRSILLFVAQLLVLLPTLVLACGATSESALYFCSIFIGYGFGCGGACFPVCTKDFSELSFTYGTACGFVMAGVPIGIIVSNMVFGKLYDAQSAGASICYGSGCYSTSYIALSAVECIAVVSSLFLVILREREKTRENKTVLPDIKESKESHERKMQDVVKGSDLIEKRSDIPTVEKAEGNQGQL</sequence>
<feature type="transmembrane region" description="Helical" evidence="6">
    <location>
        <begin position="12"/>
        <end position="32"/>
    </location>
</feature>
<evidence type="ECO:0000256" key="1">
    <source>
        <dbReference type="ARBA" id="ARBA00004141"/>
    </source>
</evidence>
<dbReference type="PANTHER" id="PTHR21576">
    <property type="entry name" value="UNCHARACTERIZED NODULIN-LIKE PROTEIN"/>
    <property type="match status" value="1"/>
</dbReference>
<dbReference type="EMBL" id="MCGO01000024">
    <property type="protein sequence ID" value="ORY43735.1"/>
    <property type="molecule type" value="Genomic_DNA"/>
</dbReference>
<feature type="transmembrane region" description="Helical" evidence="6">
    <location>
        <begin position="383"/>
        <end position="402"/>
    </location>
</feature>
<feature type="transmembrane region" description="Helical" evidence="6">
    <location>
        <begin position="79"/>
        <end position="99"/>
    </location>
</feature>
<name>A0A1Y2CBM8_9FUNG</name>
<dbReference type="AlphaFoldDB" id="A0A1Y2CBM8"/>
<dbReference type="GO" id="GO:0016020">
    <property type="term" value="C:membrane"/>
    <property type="evidence" value="ECO:0007669"/>
    <property type="project" value="UniProtKB-SubCell"/>
</dbReference>
<dbReference type="Gene3D" id="1.20.1250.20">
    <property type="entry name" value="MFS general substrate transporter like domains"/>
    <property type="match status" value="2"/>
</dbReference>
<keyword evidence="8" id="KW-1185">Reference proteome</keyword>